<dbReference type="InterPro" id="IPR000182">
    <property type="entry name" value="GNAT_dom"/>
</dbReference>
<sequence>MKMTPSVTIEEMREDDFGDVIRIDHLAFRSYNLPPRTRKNIAYAYSVNPAGCFTAKHDDSTVGFIFSRTWGSIGWLGTFGVDEAYRGAGIGKRLLRAARAGLQENERCPVIGLETPAESGYNIGFYRRAGFRIITPTLIVEKEITDAREGCQEIVPPAAGWRR</sequence>
<dbReference type="InterPro" id="IPR052729">
    <property type="entry name" value="Acyl/Acetyltrans_Enzymes"/>
</dbReference>
<evidence type="ECO:0000313" key="2">
    <source>
        <dbReference type="EMBL" id="MDN7024294.1"/>
    </source>
</evidence>
<dbReference type="InterPro" id="IPR016181">
    <property type="entry name" value="Acyl_CoA_acyltransferase"/>
</dbReference>
<reference evidence="2" key="1">
    <citation type="submission" date="2019-05" db="EMBL/GenBank/DDBJ databases">
        <title>Methanoculleus sp. FWC-SCC1, a methanogenic archaeon isolated from deep marine cold seep.</title>
        <authorList>
            <person name="Chen Y.-W."/>
            <person name="Chen S.-C."/>
            <person name="Teng N.-H."/>
            <person name="Lai M.-C."/>
        </authorList>
    </citation>
    <scope>NUCLEOTIDE SEQUENCE</scope>
    <source>
        <strain evidence="2">FWC-SCC1</strain>
    </source>
</reference>
<dbReference type="Gene3D" id="3.40.630.30">
    <property type="match status" value="1"/>
</dbReference>
<dbReference type="PANTHER" id="PTHR47237:SF1">
    <property type="entry name" value="SLL0310 PROTEIN"/>
    <property type="match status" value="1"/>
</dbReference>
<comment type="caution">
    <text evidence="2">The sequence shown here is derived from an EMBL/GenBank/DDBJ whole genome shotgun (WGS) entry which is preliminary data.</text>
</comment>
<accession>A0ABT8M8L9</accession>
<name>A0ABT8M8L9_9EURY</name>
<organism evidence="2 3">
    <name type="scientific">Methanoculleus frigidifontis</name>
    <dbReference type="NCBI Taxonomy" id="2584085"/>
    <lineage>
        <taxon>Archaea</taxon>
        <taxon>Methanobacteriati</taxon>
        <taxon>Methanobacteriota</taxon>
        <taxon>Stenosarchaea group</taxon>
        <taxon>Methanomicrobia</taxon>
        <taxon>Methanomicrobiales</taxon>
        <taxon>Methanomicrobiaceae</taxon>
        <taxon>Methanoculleus</taxon>
    </lineage>
</organism>
<dbReference type="Proteomes" id="UP001168338">
    <property type="component" value="Unassembled WGS sequence"/>
</dbReference>
<dbReference type="SUPFAM" id="SSF55729">
    <property type="entry name" value="Acyl-CoA N-acyltransferases (Nat)"/>
    <property type="match status" value="1"/>
</dbReference>
<dbReference type="PROSITE" id="PS51186">
    <property type="entry name" value="GNAT"/>
    <property type="match status" value="1"/>
</dbReference>
<dbReference type="CDD" id="cd04301">
    <property type="entry name" value="NAT_SF"/>
    <property type="match status" value="1"/>
</dbReference>
<feature type="domain" description="N-acetyltransferase" evidence="1">
    <location>
        <begin position="7"/>
        <end position="147"/>
    </location>
</feature>
<keyword evidence="3" id="KW-1185">Reference proteome</keyword>
<evidence type="ECO:0000313" key="3">
    <source>
        <dbReference type="Proteomes" id="UP001168338"/>
    </source>
</evidence>
<proteinExistence type="predicted"/>
<protein>
    <submittedName>
        <fullName evidence="2">GNAT family N-acetyltransferase</fullName>
    </submittedName>
</protein>
<dbReference type="EMBL" id="VCYH01000003">
    <property type="protein sequence ID" value="MDN7024294.1"/>
    <property type="molecule type" value="Genomic_DNA"/>
</dbReference>
<dbReference type="Pfam" id="PF00583">
    <property type="entry name" value="Acetyltransf_1"/>
    <property type="match status" value="1"/>
</dbReference>
<evidence type="ECO:0000259" key="1">
    <source>
        <dbReference type="PROSITE" id="PS51186"/>
    </source>
</evidence>
<dbReference type="PANTHER" id="PTHR47237">
    <property type="entry name" value="SLL0310 PROTEIN"/>
    <property type="match status" value="1"/>
</dbReference>
<gene>
    <name evidence="2" type="ORF">FGU65_05205</name>
</gene>